<sequence length="457" mass="50722">MAKVADGDMTSVAGSEGAPNTVPLFFILLCTICMAVLYSNILTYHLTITQLHSYGNGSIADFYDEYGIREINDSRVKITIQKHRFLSNPQKEALISVAPLGGLISWFPIAVAYNHMGFRQMEILTESGKSKKIIAFFFGSDMMTLVRFSLAAFLPYVCKMAIFIPMNYIATPTIVFSYIQIAACFGFPIFSLLSWSGLGWHSVHYGGCIATAVLFGVFMLIHYDDEFKEKATREGTFNDIRVWSVFAAAFGHFTAINLYLTFGATFLNKVVSISIVGTGLLLAIPPVSNTIISFLMYGIFSKLANTELTKLRLFNTLGTVPSGIFFTLIGSFDPEHQRGSATALFIIASSLLGFSSCGFFRMNQLRSRQHHIFLLANLFLINCVSMFLTSLFNVLIANNDDYSTWEAVLILHGVILIVTNVVFCVFATADAADWTKDGYEDSSIRPTREDPLPQRPL</sequence>
<feature type="transmembrane region" description="Helical" evidence="2">
    <location>
        <begin position="341"/>
        <end position="360"/>
    </location>
</feature>
<dbReference type="InterPro" id="IPR036259">
    <property type="entry name" value="MFS_trans_sf"/>
</dbReference>
<dbReference type="Proteomes" id="UP000267027">
    <property type="component" value="Unassembled WGS sequence"/>
</dbReference>
<feature type="transmembrane region" description="Helical" evidence="2">
    <location>
        <begin position="24"/>
        <end position="44"/>
    </location>
</feature>
<dbReference type="WBParaSite" id="ACOC_0000712701-mRNA-1">
    <property type="protein sequence ID" value="ACOC_0000712701-mRNA-1"/>
    <property type="gene ID" value="ACOC_0000712701"/>
</dbReference>
<feature type="transmembrane region" description="Helical" evidence="2">
    <location>
        <begin position="408"/>
        <end position="429"/>
    </location>
</feature>
<proteinExistence type="predicted"/>
<feature type="transmembrane region" description="Helical" evidence="2">
    <location>
        <begin position="133"/>
        <end position="157"/>
    </location>
</feature>
<dbReference type="GO" id="GO:0016020">
    <property type="term" value="C:membrane"/>
    <property type="evidence" value="ECO:0007669"/>
    <property type="project" value="TreeGrafter"/>
</dbReference>
<reference evidence="3 4" key="2">
    <citation type="submission" date="2018-11" db="EMBL/GenBank/DDBJ databases">
        <authorList>
            <consortium name="Pathogen Informatics"/>
        </authorList>
    </citation>
    <scope>NUCLEOTIDE SEQUENCE [LARGE SCALE GENOMIC DNA]</scope>
    <source>
        <strain evidence="3 4">Costa Rica</strain>
    </source>
</reference>
<gene>
    <name evidence="3" type="ORF">ACOC_LOCUS7128</name>
</gene>
<feature type="transmembrane region" description="Helical" evidence="2">
    <location>
        <begin position="242"/>
        <end position="267"/>
    </location>
</feature>
<feature type="transmembrane region" description="Helical" evidence="2">
    <location>
        <begin position="273"/>
        <end position="299"/>
    </location>
</feature>
<keyword evidence="4" id="KW-1185">Reference proteome</keyword>
<reference evidence="5" key="1">
    <citation type="submission" date="2016-04" db="UniProtKB">
        <authorList>
            <consortium name="WormBaseParasite"/>
        </authorList>
    </citation>
    <scope>IDENTIFICATION</scope>
</reference>
<evidence type="ECO:0000256" key="1">
    <source>
        <dbReference type="SAM" id="MobiDB-lite"/>
    </source>
</evidence>
<feature type="transmembrane region" description="Helical" evidence="2">
    <location>
        <begin position="169"/>
        <end position="190"/>
    </location>
</feature>
<feature type="transmembrane region" description="Helical" evidence="2">
    <location>
        <begin position="372"/>
        <end position="396"/>
    </location>
</feature>
<keyword evidence="2" id="KW-1133">Transmembrane helix</keyword>
<evidence type="ECO:0000313" key="3">
    <source>
        <dbReference type="EMBL" id="VDM58713.1"/>
    </source>
</evidence>
<feature type="transmembrane region" description="Helical" evidence="2">
    <location>
        <begin position="311"/>
        <end position="329"/>
    </location>
</feature>
<dbReference type="AlphaFoldDB" id="A0A0R3PPJ9"/>
<feature type="region of interest" description="Disordered" evidence="1">
    <location>
        <begin position="438"/>
        <end position="457"/>
    </location>
</feature>
<name>A0A0R3PPJ9_ANGCS</name>
<dbReference type="EMBL" id="UYYA01004008">
    <property type="protein sequence ID" value="VDM58713.1"/>
    <property type="molecule type" value="Genomic_DNA"/>
</dbReference>
<protein>
    <submittedName>
        <fullName evidence="5">Transmembrane protein</fullName>
    </submittedName>
</protein>
<dbReference type="SUPFAM" id="SSF103473">
    <property type="entry name" value="MFS general substrate transporter"/>
    <property type="match status" value="1"/>
</dbReference>
<organism evidence="5">
    <name type="scientific">Angiostrongylus costaricensis</name>
    <name type="common">Nematode worm</name>
    <dbReference type="NCBI Taxonomy" id="334426"/>
    <lineage>
        <taxon>Eukaryota</taxon>
        <taxon>Metazoa</taxon>
        <taxon>Ecdysozoa</taxon>
        <taxon>Nematoda</taxon>
        <taxon>Chromadorea</taxon>
        <taxon>Rhabditida</taxon>
        <taxon>Rhabditina</taxon>
        <taxon>Rhabditomorpha</taxon>
        <taxon>Strongyloidea</taxon>
        <taxon>Metastrongylidae</taxon>
        <taxon>Angiostrongylus</taxon>
    </lineage>
</organism>
<dbReference type="STRING" id="334426.A0A0R3PPJ9"/>
<evidence type="ECO:0000313" key="4">
    <source>
        <dbReference type="Proteomes" id="UP000267027"/>
    </source>
</evidence>
<feature type="transmembrane region" description="Helical" evidence="2">
    <location>
        <begin position="202"/>
        <end position="221"/>
    </location>
</feature>
<dbReference type="OrthoDB" id="5784438at2759"/>
<accession>A0A0R3PPJ9</accession>
<evidence type="ECO:0000313" key="5">
    <source>
        <dbReference type="WBParaSite" id="ACOC_0000712701-mRNA-1"/>
    </source>
</evidence>
<feature type="transmembrane region" description="Helical" evidence="2">
    <location>
        <begin position="93"/>
        <end position="113"/>
    </location>
</feature>
<keyword evidence="2" id="KW-0812">Transmembrane</keyword>
<evidence type="ECO:0000256" key="2">
    <source>
        <dbReference type="SAM" id="Phobius"/>
    </source>
</evidence>
<dbReference type="OMA" id="CSYAGHL"/>
<dbReference type="PANTHER" id="PTHR45757:SF20">
    <property type="entry name" value="MFS DOMAIN-CONTAINING PROTEIN"/>
    <property type="match status" value="1"/>
</dbReference>
<dbReference type="PANTHER" id="PTHR45757">
    <property type="entry name" value="PROTEIN CBG23364-RELATED"/>
    <property type="match status" value="1"/>
</dbReference>
<keyword evidence="2" id="KW-0472">Membrane</keyword>